<dbReference type="InterPro" id="IPR000725">
    <property type="entry name" value="Olfact_rcpt"/>
</dbReference>
<feature type="transmembrane region" description="Helical" evidence="14">
    <location>
        <begin position="26"/>
        <end position="50"/>
    </location>
</feature>
<evidence type="ECO:0000256" key="1">
    <source>
        <dbReference type="ARBA" id="ARBA00004651"/>
    </source>
</evidence>
<dbReference type="GO" id="GO:0004984">
    <property type="term" value="F:olfactory receptor activity"/>
    <property type="evidence" value="ECO:0007669"/>
    <property type="project" value="InterPro"/>
</dbReference>
<keyword evidence="3 14" id="KW-0716">Sensory transduction</keyword>
<keyword evidence="2 14" id="KW-1003">Cell membrane</keyword>
<dbReference type="SUPFAM" id="SSF81321">
    <property type="entry name" value="Family A G protein-coupled receptor-like"/>
    <property type="match status" value="1"/>
</dbReference>
<keyword evidence="5 14" id="KW-0552">Olfaction</keyword>
<feature type="transmembrane region" description="Helical" evidence="14">
    <location>
        <begin position="62"/>
        <end position="86"/>
    </location>
</feature>
<feature type="domain" description="G-protein coupled receptors family 1 profile" evidence="15">
    <location>
        <begin position="41"/>
        <end position="290"/>
    </location>
</feature>
<evidence type="ECO:0000256" key="11">
    <source>
        <dbReference type="ARBA" id="ARBA00023180"/>
    </source>
</evidence>
<dbReference type="Gene3D" id="1.20.1070.10">
    <property type="entry name" value="Rhodopsin 7-helix transmembrane proteins"/>
    <property type="match status" value="1"/>
</dbReference>
<evidence type="ECO:0000256" key="3">
    <source>
        <dbReference type="ARBA" id="ARBA00022606"/>
    </source>
</evidence>
<reference evidence="16" key="1">
    <citation type="thesis" date="2020" institute="ProQuest LLC" country="789 East Eisenhower Parkway, Ann Arbor, MI, USA">
        <title>Comparative Genomics and Chromosome Evolution.</title>
        <authorList>
            <person name="Mudd A.B."/>
        </authorList>
    </citation>
    <scope>NUCLEOTIDE SEQUENCE</scope>
    <source>
        <strain evidence="16">1538</strain>
        <tissue evidence="16">Blood</tissue>
    </source>
</reference>
<keyword evidence="11" id="KW-0325">Glycoprotein</keyword>
<dbReference type="GO" id="GO:0004930">
    <property type="term" value="F:G protein-coupled receptor activity"/>
    <property type="evidence" value="ECO:0007669"/>
    <property type="project" value="UniProtKB-KW"/>
</dbReference>
<proteinExistence type="inferred from homology"/>
<dbReference type="Pfam" id="PF13853">
    <property type="entry name" value="7tm_4"/>
    <property type="match status" value="1"/>
</dbReference>
<dbReference type="AlphaFoldDB" id="A0AAV3AT46"/>
<evidence type="ECO:0000256" key="2">
    <source>
        <dbReference type="ARBA" id="ARBA00022475"/>
    </source>
</evidence>
<feature type="transmembrane region" description="Helical" evidence="14">
    <location>
        <begin position="200"/>
        <end position="226"/>
    </location>
</feature>
<keyword evidence="10 13" id="KW-0675">Receptor</keyword>
<name>A0AAV3AT46_PYXAD</name>
<dbReference type="InterPro" id="IPR000276">
    <property type="entry name" value="GPCR_Rhodpsn"/>
</dbReference>
<feature type="transmembrane region" description="Helical" evidence="14">
    <location>
        <begin position="101"/>
        <end position="121"/>
    </location>
</feature>
<feature type="transmembrane region" description="Helical" evidence="14">
    <location>
        <begin position="273"/>
        <end position="292"/>
    </location>
</feature>
<evidence type="ECO:0000313" key="17">
    <source>
        <dbReference type="Proteomes" id="UP001181693"/>
    </source>
</evidence>
<evidence type="ECO:0000256" key="8">
    <source>
        <dbReference type="ARBA" id="ARBA00023136"/>
    </source>
</evidence>
<dbReference type="PANTHER" id="PTHR24242:SF253">
    <property type="entry name" value="OLFACTORY RECEPTOR-RELATED"/>
    <property type="match status" value="1"/>
</dbReference>
<comment type="caution">
    <text evidence="16">The sequence shown here is derived from an EMBL/GenBank/DDBJ whole genome shotgun (WGS) entry which is preliminary data.</text>
</comment>
<evidence type="ECO:0000256" key="14">
    <source>
        <dbReference type="RuleBase" id="RU363047"/>
    </source>
</evidence>
<feature type="transmembrane region" description="Helical" evidence="14">
    <location>
        <begin position="238"/>
        <end position="261"/>
    </location>
</feature>
<accession>A0AAV3AT46</accession>
<keyword evidence="12 13" id="KW-0807">Transducer</keyword>
<dbReference type="InterPro" id="IPR050939">
    <property type="entry name" value="Olfactory_GPCR1"/>
</dbReference>
<dbReference type="PRINTS" id="PR00245">
    <property type="entry name" value="OLFACTORYR"/>
</dbReference>
<dbReference type="InterPro" id="IPR017452">
    <property type="entry name" value="GPCR_Rhodpsn_7TM"/>
</dbReference>
<dbReference type="GO" id="GO:0005886">
    <property type="term" value="C:plasma membrane"/>
    <property type="evidence" value="ECO:0007669"/>
    <property type="project" value="UniProtKB-SubCell"/>
</dbReference>
<keyword evidence="4 13" id="KW-0812">Transmembrane</keyword>
<evidence type="ECO:0000256" key="6">
    <source>
        <dbReference type="ARBA" id="ARBA00022989"/>
    </source>
</evidence>
<dbReference type="PANTHER" id="PTHR24242">
    <property type="entry name" value="G-PROTEIN COUPLED RECEPTOR"/>
    <property type="match status" value="1"/>
</dbReference>
<evidence type="ECO:0000256" key="10">
    <source>
        <dbReference type="ARBA" id="ARBA00023170"/>
    </source>
</evidence>
<dbReference type="EMBL" id="DYDO01000002">
    <property type="protein sequence ID" value="DBA29709.1"/>
    <property type="molecule type" value="Genomic_DNA"/>
</dbReference>
<sequence length="309" mass="35124">MCGHNKTDVVELVLLGFRNLHHLKGLIFFLFLIFYVTTITGNILIISLIATNQKLSSPMYFFLCNLSLCEIFFTTIIMPNMLYVVWGDGGSMSFYSCFTQFYLGMSVGSVECLLLMAMSYDRYLAVCNPLRYSYLMNIKTRNLLAMWSWLSGFMVMAILMVSMSKLQFCGFNTIDHVFCDLAPILQLSSTDTYIVEMESFLLTVAFSLFPFMLILLSYISIISTLVRISSRTSRQKSFSTCSSHLVSVCTYFGTIFIIYLVPSQKTSAKLNKILSLFYTIGTPLLNPIIYSLRNQEMKSCIKACFTSKA</sequence>
<keyword evidence="8 14" id="KW-0472">Membrane</keyword>
<organism evidence="16 17">
    <name type="scientific">Pyxicephalus adspersus</name>
    <name type="common">African bullfrog</name>
    <dbReference type="NCBI Taxonomy" id="30357"/>
    <lineage>
        <taxon>Eukaryota</taxon>
        <taxon>Metazoa</taxon>
        <taxon>Chordata</taxon>
        <taxon>Craniata</taxon>
        <taxon>Vertebrata</taxon>
        <taxon>Euteleostomi</taxon>
        <taxon>Amphibia</taxon>
        <taxon>Batrachia</taxon>
        <taxon>Anura</taxon>
        <taxon>Neobatrachia</taxon>
        <taxon>Ranoidea</taxon>
        <taxon>Pyxicephalidae</taxon>
        <taxon>Pyxicephalinae</taxon>
        <taxon>Pyxicephalus</taxon>
    </lineage>
</organism>
<evidence type="ECO:0000256" key="13">
    <source>
        <dbReference type="RuleBase" id="RU000688"/>
    </source>
</evidence>
<comment type="subcellular location">
    <subcellularLocation>
        <location evidence="1 14">Cell membrane</location>
        <topology evidence="1 14">Multi-pass membrane protein</topology>
    </subcellularLocation>
</comment>
<evidence type="ECO:0000313" key="16">
    <source>
        <dbReference type="EMBL" id="DBA29709.1"/>
    </source>
</evidence>
<dbReference type="Proteomes" id="UP001181693">
    <property type="component" value="Unassembled WGS sequence"/>
</dbReference>
<evidence type="ECO:0000259" key="15">
    <source>
        <dbReference type="PROSITE" id="PS50262"/>
    </source>
</evidence>
<keyword evidence="17" id="KW-1185">Reference proteome</keyword>
<dbReference type="FunFam" id="1.20.1070.10:FF:000010">
    <property type="entry name" value="Olfactory receptor"/>
    <property type="match status" value="1"/>
</dbReference>
<dbReference type="PROSITE" id="PS00237">
    <property type="entry name" value="G_PROTEIN_RECEP_F1_1"/>
    <property type="match status" value="1"/>
</dbReference>
<evidence type="ECO:0000256" key="7">
    <source>
        <dbReference type="ARBA" id="ARBA00023040"/>
    </source>
</evidence>
<feature type="transmembrane region" description="Helical" evidence="14">
    <location>
        <begin position="142"/>
        <end position="163"/>
    </location>
</feature>
<dbReference type="PRINTS" id="PR00237">
    <property type="entry name" value="GPCRRHODOPSN"/>
</dbReference>
<protein>
    <recommendedName>
        <fullName evidence="14">Olfactory receptor</fullName>
    </recommendedName>
</protein>
<keyword evidence="7 13" id="KW-0297">G-protein coupled receptor</keyword>
<gene>
    <name evidence="16" type="ORF">GDO54_005771</name>
</gene>
<evidence type="ECO:0000256" key="4">
    <source>
        <dbReference type="ARBA" id="ARBA00022692"/>
    </source>
</evidence>
<comment type="similarity">
    <text evidence="13">Belongs to the G-protein coupled receptor 1 family.</text>
</comment>
<keyword evidence="6 14" id="KW-1133">Transmembrane helix</keyword>
<evidence type="ECO:0000256" key="5">
    <source>
        <dbReference type="ARBA" id="ARBA00022725"/>
    </source>
</evidence>
<keyword evidence="9" id="KW-1015">Disulfide bond</keyword>
<dbReference type="PROSITE" id="PS50262">
    <property type="entry name" value="G_PROTEIN_RECEP_F1_2"/>
    <property type="match status" value="1"/>
</dbReference>
<evidence type="ECO:0000256" key="9">
    <source>
        <dbReference type="ARBA" id="ARBA00023157"/>
    </source>
</evidence>
<evidence type="ECO:0000256" key="12">
    <source>
        <dbReference type="ARBA" id="ARBA00023224"/>
    </source>
</evidence>